<evidence type="ECO:0000313" key="2">
    <source>
        <dbReference type="EMBL" id="UOQ46900.1"/>
    </source>
</evidence>
<feature type="transmembrane region" description="Helical" evidence="1">
    <location>
        <begin position="117"/>
        <end position="136"/>
    </location>
</feature>
<evidence type="ECO:0000256" key="1">
    <source>
        <dbReference type="SAM" id="Phobius"/>
    </source>
</evidence>
<keyword evidence="1" id="KW-1133">Transmembrane helix</keyword>
<proteinExistence type="predicted"/>
<keyword evidence="1" id="KW-0472">Membrane</keyword>
<keyword evidence="1" id="KW-0812">Transmembrane</keyword>
<name>A0ABY4ER39_9BACI</name>
<keyword evidence="3" id="KW-1185">Reference proteome</keyword>
<organism evidence="2 3">
    <name type="scientific">Gracilibacillus caseinilyticus</name>
    <dbReference type="NCBI Taxonomy" id="2932256"/>
    <lineage>
        <taxon>Bacteria</taxon>
        <taxon>Bacillati</taxon>
        <taxon>Bacillota</taxon>
        <taxon>Bacilli</taxon>
        <taxon>Bacillales</taxon>
        <taxon>Bacillaceae</taxon>
        <taxon>Gracilibacillus</taxon>
    </lineage>
</organism>
<accession>A0ABY4ER39</accession>
<dbReference type="Proteomes" id="UP000831782">
    <property type="component" value="Chromosome"/>
</dbReference>
<protein>
    <submittedName>
        <fullName evidence="2">Uncharacterized protein</fullName>
    </submittedName>
</protein>
<reference evidence="2 3" key="1">
    <citation type="submission" date="2022-04" db="EMBL/GenBank/DDBJ databases">
        <title>Gracilibacillus sp. isolated from saltern.</title>
        <authorList>
            <person name="Won M."/>
            <person name="Lee C.-M."/>
            <person name="Woen H.-Y."/>
            <person name="Kwon S.-W."/>
        </authorList>
    </citation>
    <scope>NUCLEOTIDE SEQUENCE [LARGE SCALE GENOMIC DNA]</scope>
    <source>
        <strain evidence="2 3">SSWR10-1</strain>
    </source>
</reference>
<gene>
    <name evidence="2" type="ORF">MUN88_12440</name>
</gene>
<sequence length="150" mass="17592">MIRKKLLISMLLLLWIPTSLYALTWAYPFVVLDGRVYEVTSYQVDPSDVGLLLGQVTKVANEHTGSYHGNASNQYPVGTKYFKMDKVDEKDAIAVKADQLYYKATFIKYMPFHWRNILSFIIPMLFLISLILLYRMRENLKKRYKKSIVR</sequence>
<evidence type="ECO:0000313" key="3">
    <source>
        <dbReference type="Proteomes" id="UP000831782"/>
    </source>
</evidence>
<dbReference type="RefSeq" id="WP_244715490.1">
    <property type="nucleotide sequence ID" value="NZ_CP095072.1"/>
</dbReference>
<dbReference type="EMBL" id="CP095072">
    <property type="protein sequence ID" value="UOQ46900.1"/>
    <property type="molecule type" value="Genomic_DNA"/>
</dbReference>